<reference evidence="2 3" key="1">
    <citation type="journal article" date="2012" name="Science">
        <title>The Paleozoic origin of enzymatic lignin decomposition reconstructed from 31 fungal genomes.</title>
        <authorList>
            <person name="Floudas D."/>
            <person name="Binder M."/>
            <person name="Riley R."/>
            <person name="Barry K."/>
            <person name="Blanchette R.A."/>
            <person name="Henrissat B."/>
            <person name="Martinez A.T."/>
            <person name="Otillar R."/>
            <person name="Spatafora J.W."/>
            <person name="Yadav J.S."/>
            <person name="Aerts A."/>
            <person name="Benoit I."/>
            <person name="Boyd A."/>
            <person name="Carlson A."/>
            <person name="Copeland A."/>
            <person name="Coutinho P.M."/>
            <person name="de Vries R.P."/>
            <person name="Ferreira P."/>
            <person name="Findley K."/>
            <person name="Foster B."/>
            <person name="Gaskell J."/>
            <person name="Glotzer D."/>
            <person name="Gorecki P."/>
            <person name="Heitman J."/>
            <person name="Hesse C."/>
            <person name="Hori C."/>
            <person name="Igarashi K."/>
            <person name="Jurgens J.A."/>
            <person name="Kallen N."/>
            <person name="Kersten P."/>
            <person name="Kohler A."/>
            <person name="Kuees U."/>
            <person name="Kumar T.K.A."/>
            <person name="Kuo A."/>
            <person name="LaButti K."/>
            <person name="Larrondo L.F."/>
            <person name="Lindquist E."/>
            <person name="Ling A."/>
            <person name="Lombard V."/>
            <person name="Lucas S."/>
            <person name="Lundell T."/>
            <person name="Martin R."/>
            <person name="McLaughlin D.J."/>
            <person name="Morgenstern I."/>
            <person name="Morin E."/>
            <person name="Murat C."/>
            <person name="Nagy L.G."/>
            <person name="Nolan M."/>
            <person name="Ohm R.A."/>
            <person name="Patyshakuliyeva A."/>
            <person name="Rokas A."/>
            <person name="Ruiz-Duenas F.J."/>
            <person name="Sabat G."/>
            <person name="Salamov A."/>
            <person name="Samejima M."/>
            <person name="Schmutz J."/>
            <person name="Slot J.C."/>
            <person name="St John F."/>
            <person name="Stenlid J."/>
            <person name="Sun H."/>
            <person name="Sun S."/>
            <person name="Syed K."/>
            <person name="Tsang A."/>
            <person name="Wiebenga A."/>
            <person name="Young D."/>
            <person name="Pisabarro A."/>
            <person name="Eastwood D.C."/>
            <person name="Martin F."/>
            <person name="Cullen D."/>
            <person name="Grigoriev I.V."/>
            <person name="Hibbett D.S."/>
        </authorList>
    </citation>
    <scope>NUCLEOTIDE SEQUENCE [LARGE SCALE GENOMIC DNA]</scope>
    <source>
        <strain evidence="2 3">DJM-731 SS1</strain>
    </source>
</reference>
<proteinExistence type="predicted"/>
<evidence type="ECO:0000256" key="1">
    <source>
        <dbReference type="SAM" id="MobiDB-lite"/>
    </source>
</evidence>
<organism evidence="2 3">
    <name type="scientific">Dacryopinax primogenitus (strain DJM 731)</name>
    <name type="common">Brown rot fungus</name>
    <dbReference type="NCBI Taxonomy" id="1858805"/>
    <lineage>
        <taxon>Eukaryota</taxon>
        <taxon>Fungi</taxon>
        <taxon>Dikarya</taxon>
        <taxon>Basidiomycota</taxon>
        <taxon>Agaricomycotina</taxon>
        <taxon>Dacrymycetes</taxon>
        <taxon>Dacrymycetales</taxon>
        <taxon>Dacrymycetaceae</taxon>
        <taxon>Dacryopinax</taxon>
    </lineage>
</organism>
<dbReference type="RefSeq" id="XP_040623529.1">
    <property type="nucleotide sequence ID" value="XM_040777464.1"/>
</dbReference>
<dbReference type="AlphaFoldDB" id="M5FTS9"/>
<gene>
    <name evidence="2" type="ORF">DACRYDRAFT_97537</name>
</gene>
<name>M5FTS9_DACPD</name>
<dbReference type="EMBL" id="JH795882">
    <property type="protein sequence ID" value="EJT96631.1"/>
    <property type="molecule type" value="Genomic_DNA"/>
</dbReference>
<feature type="compositionally biased region" description="Low complexity" evidence="1">
    <location>
        <begin position="114"/>
        <end position="140"/>
    </location>
</feature>
<keyword evidence="3" id="KW-1185">Reference proteome</keyword>
<dbReference type="GeneID" id="63692526"/>
<evidence type="ECO:0000313" key="2">
    <source>
        <dbReference type="EMBL" id="EJT96631.1"/>
    </source>
</evidence>
<dbReference type="Proteomes" id="UP000030653">
    <property type="component" value="Unassembled WGS sequence"/>
</dbReference>
<feature type="region of interest" description="Disordered" evidence="1">
    <location>
        <begin position="102"/>
        <end position="213"/>
    </location>
</feature>
<accession>M5FTS9</accession>
<evidence type="ECO:0000313" key="3">
    <source>
        <dbReference type="Proteomes" id="UP000030653"/>
    </source>
</evidence>
<feature type="compositionally biased region" description="Polar residues" evidence="1">
    <location>
        <begin position="156"/>
        <end position="169"/>
    </location>
</feature>
<dbReference type="HOGENOM" id="CLU_1081919_0_0_1"/>
<dbReference type="OrthoDB" id="10437799at2759"/>
<sequence length="257" mass="28701">MCYPLLLGIKYTSCQCFLPLRKEFVDCLSETCTSSLCHPYECVGYLCTCTRVWEGEQLRVVRWEEGVCAACWEGEVRPFSPQRIYHKRVLSPALHEMSARYSTMTPSYPPPTPTHSRPLTRPRAPFQTSRSSSQSSKSPTTPAPPPPPAANRSRLTPLSRNTSRTSGRSASLADYGYSFPPVPRLGEIREELSPPSSPSDDNDYGERMGAGAGVGVYKGDYEVRPDRKRRFGFGYVREAVERSLSSGQSGGRRWGKF</sequence>
<protein>
    <submittedName>
        <fullName evidence="2">Uncharacterized protein</fullName>
    </submittedName>
</protein>